<protein>
    <submittedName>
        <fullName evidence="2">Uncharacterized protein</fullName>
    </submittedName>
</protein>
<dbReference type="AlphaFoldDB" id="A0A7J9JIE6"/>
<feature type="transmembrane region" description="Helical" evidence="1">
    <location>
        <begin position="65"/>
        <end position="82"/>
    </location>
</feature>
<gene>
    <name evidence="2" type="ORF">Goarm_006103</name>
</gene>
<keyword evidence="3" id="KW-1185">Reference proteome</keyword>
<evidence type="ECO:0000256" key="1">
    <source>
        <dbReference type="SAM" id="Phobius"/>
    </source>
</evidence>
<accession>A0A7J9JIE6</accession>
<name>A0A7J9JIE6_9ROSI</name>
<feature type="transmembrane region" description="Helical" evidence="1">
    <location>
        <begin position="14"/>
        <end position="36"/>
    </location>
</feature>
<evidence type="ECO:0000313" key="3">
    <source>
        <dbReference type="Proteomes" id="UP000593575"/>
    </source>
</evidence>
<evidence type="ECO:0000313" key="2">
    <source>
        <dbReference type="EMBL" id="MBA0833678.1"/>
    </source>
</evidence>
<dbReference type="Proteomes" id="UP000593575">
    <property type="component" value="Unassembled WGS sequence"/>
</dbReference>
<keyword evidence="1" id="KW-1133">Transmembrane helix</keyword>
<comment type="caution">
    <text evidence="2">The sequence shown here is derived from an EMBL/GenBank/DDBJ whole genome shotgun (WGS) entry which is preliminary data.</text>
</comment>
<organism evidence="2 3">
    <name type="scientific">Gossypium armourianum</name>
    <dbReference type="NCBI Taxonomy" id="34283"/>
    <lineage>
        <taxon>Eukaryota</taxon>
        <taxon>Viridiplantae</taxon>
        <taxon>Streptophyta</taxon>
        <taxon>Embryophyta</taxon>
        <taxon>Tracheophyta</taxon>
        <taxon>Spermatophyta</taxon>
        <taxon>Magnoliopsida</taxon>
        <taxon>eudicotyledons</taxon>
        <taxon>Gunneridae</taxon>
        <taxon>Pentapetalae</taxon>
        <taxon>rosids</taxon>
        <taxon>malvids</taxon>
        <taxon>Malvales</taxon>
        <taxon>Malvaceae</taxon>
        <taxon>Malvoideae</taxon>
        <taxon>Gossypium</taxon>
    </lineage>
</organism>
<keyword evidence="1" id="KW-0472">Membrane</keyword>
<proteinExistence type="predicted"/>
<dbReference type="EMBL" id="JABFAE010000008">
    <property type="protein sequence ID" value="MBA0833678.1"/>
    <property type="molecule type" value="Genomic_DNA"/>
</dbReference>
<sequence length="83" mass="9283">MKITDYLLGYSPPIWATLIAGVFLVIALTLSVYLIFQHLSSYKHPEASFSGAEVLDRGNSYGSLLFCRISEFLFIGFSLIFLV</sequence>
<reference evidence="2 3" key="1">
    <citation type="journal article" date="2019" name="Genome Biol. Evol.">
        <title>Insights into the evolution of the New World diploid cottons (Gossypium, subgenus Houzingenia) based on genome sequencing.</title>
        <authorList>
            <person name="Grover C.E."/>
            <person name="Arick M.A. 2nd"/>
            <person name="Thrash A."/>
            <person name="Conover J.L."/>
            <person name="Sanders W.S."/>
            <person name="Peterson D.G."/>
            <person name="Frelichowski J.E."/>
            <person name="Scheffler J.A."/>
            <person name="Scheffler B.E."/>
            <person name="Wendel J.F."/>
        </authorList>
    </citation>
    <scope>NUCLEOTIDE SEQUENCE [LARGE SCALE GENOMIC DNA]</scope>
    <source>
        <strain evidence="2">6</strain>
        <tissue evidence="2">Leaf</tissue>
    </source>
</reference>
<keyword evidence="1" id="KW-0812">Transmembrane</keyword>